<evidence type="ECO:0000313" key="2">
    <source>
        <dbReference type="EMBL" id="AQA29587.1"/>
    </source>
</evidence>
<organism evidence="2">
    <name type="scientific">Zea mays</name>
    <name type="common">Maize</name>
    <dbReference type="NCBI Taxonomy" id="4577"/>
    <lineage>
        <taxon>Eukaryota</taxon>
        <taxon>Viridiplantae</taxon>
        <taxon>Streptophyta</taxon>
        <taxon>Embryophyta</taxon>
        <taxon>Tracheophyta</taxon>
        <taxon>Spermatophyta</taxon>
        <taxon>Magnoliopsida</taxon>
        <taxon>Liliopsida</taxon>
        <taxon>Poales</taxon>
        <taxon>Poaceae</taxon>
        <taxon>PACMAD clade</taxon>
        <taxon>Panicoideae</taxon>
        <taxon>Andropogonodae</taxon>
        <taxon>Andropogoneae</taxon>
        <taxon>Tripsacinae</taxon>
        <taxon>Zea</taxon>
    </lineage>
</organism>
<gene>
    <name evidence="2" type="ORF">FGENESH_32</name>
</gene>
<reference evidence="2" key="1">
    <citation type="submission" date="2016-09" db="EMBL/GenBank/DDBJ databases">
        <authorList>
            <person name="Capua I."/>
            <person name="De Benedictis P."/>
            <person name="Joannis T."/>
            <person name="Lombin L.H."/>
            <person name="Cattoli G."/>
        </authorList>
    </citation>
    <scope>NUCLEOTIDE SEQUENCE</scope>
</reference>
<dbReference type="PANTHER" id="PTHR31960">
    <property type="entry name" value="F-BOX PROTEIN PP2-A15"/>
    <property type="match status" value="1"/>
</dbReference>
<evidence type="ECO:0008006" key="3">
    <source>
        <dbReference type="Google" id="ProtNLM"/>
    </source>
</evidence>
<dbReference type="EMBL" id="KX852318">
    <property type="protein sequence ID" value="AQA29587.1"/>
    <property type="molecule type" value="Genomic_DNA"/>
</dbReference>
<dbReference type="InterPro" id="IPR036047">
    <property type="entry name" value="F-box-like_dom_sf"/>
</dbReference>
<sequence>MAQWLTRSTLAGGRRDSGDRGLASPVKQTSIPRSGSFTEVCSVSSEGRTGLGKAWLAGLRRQGLGWPRTRRARANDGEFELYLSSDLSMIHPPDGIELVGQEVRISKVRKGTSSRVAGQDGDAPGHVGTQINFLHPRIASASLLSKVFFALRRDPHIPHPPSTEIGMGAGAEPGGKVARGAGLGDLPELCTAEVLLRLGAPNICRLARLNLAFRGAADADFVWEAKLPLQGSGQRPRDRANYLSLRRLAVWLAEPAVRMRLMVVLVGHLQRPIQARRWEHSAMVDSDKPSDIQMKTRSAVRKVPVRRVISKIKSKGKAVVPISDDDSDFPTPLQSLRDVFNEEYKEDPLRIEFSRNILPITPQVVHKILGIPIGGQSFRALNDKVNKAARKELRKICDDTTDTDNKSAHETCMKL</sequence>
<dbReference type="CDD" id="cd22162">
    <property type="entry name" value="F-box_AtSKIP3-like"/>
    <property type="match status" value="1"/>
</dbReference>
<evidence type="ECO:0000256" key="1">
    <source>
        <dbReference type="SAM" id="MobiDB-lite"/>
    </source>
</evidence>
<proteinExistence type="predicted"/>
<dbReference type="PANTHER" id="PTHR31960:SF38">
    <property type="entry name" value="FAMILY PROTEIN, PUTATIVE, EXPRESSED-RELATED"/>
    <property type="match status" value="1"/>
</dbReference>
<dbReference type="AlphaFoldDB" id="A0A1P8YYM2"/>
<feature type="region of interest" description="Disordered" evidence="1">
    <location>
        <begin position="1"/>
        <end position="35"/>
    </location>
</feature>
<dbReference type="SUPFAM" id="SSF81383">
    <property type="entry name" value="F-box domain"/>
    <property type="match status" value="1"/>
</dbReference>
<protein>
    <recommendedName>
        <fullName evidence="3">F-box protein</fullName>
    </recommendedName>
</protein>
<accession>A0A1P8YYM2</accession>
<name>A0A1P8YYM2_MAIZE</name>
<reference evidence="2" key="2">
    <citation type="journal article" date="2017" name="EMBO J.">
        <title>Loss of pollen-specific phospholipase NOT LIKE DAD triggers gynogenesis in maize.</title>
        <authorList>
            <person name="Gilles L.M."/>
            <person name="Khaled A."/>
            <person name="Laffaire J.B."/>
            <person name="Chaignon S."/>
            <person name="Gendrot G."/>
            <person name="Laplaige J."/>
            <person name="Berges H."/>
            <person name="Beydon G."/>
            <person name="Bayle V."/>
            <person name="Barret P."/>
            <person name="Comadran J."/>
            <person name="Martinant J.P."/>
            <person name="Rogowsky P.M."/>
            <person name="Widiez T."/>
        </authorList>
    </citation>
    <scope>NUCLEOTIDE SEQUENCE</scope>
</reference>
<feature type="compositionally biased region" description="Polar residues" evidence="1">
    <location>
        <begin position="26"/>
        <end position="35"/>
    </location>
</feature>